<evidence type="ECO:0000256" key="14">
    <source>
        <dbReference type="SAM" id="Phobius"/>
    </source>
</evidence>
<feature type="domain" description="Protein kinase" evidence="15">
    <location>
        <begin position="495"/>
        <end position="760"/>
    </location>
</feature>
<dbReference type="SUPFAM" id="SSF51110">
    <property type="entry name" value="alpha-D-mannose-specific plant lectins"/>
    <property type="match status" value="1"/>
</dbReference>
<evidence type="ECO:0000259" key="16">
    <source>
        <dbReference type="PROSITE" id="PS50927"/>
    </source>
</evidence>
<evidence type="ECO:0000256" key="4">
    <source>
        <dbReference type="ARBA" id="ARBA00022679"/>
    </source>
</evidence>
<dbReference type="GO" id="GO:0005886">
    <property type="term" value="C:plasma membrane"/>
    <property type="evidence" value="ECO:0007669"/>
    <property type="project" value="UniProtKB-SubCell"/>
</dbReference>
<keyword evidence="10" id="KW-0325">Glycoprotein</keyword>
<keyword evidence="3 13" id="KW-0723">Serine/threonine-protein kinase</keyword>
<dbReference type="Gene3D" id="2.90.10.10">
    <property type="entry name" value="Bulb-type lectin domain"/>
    <property type="match status" value="1"/>
</dbReference>
<keyword evidence="14" id="KW-0472">Membrane</keyword>
<evidence type="ECO:0000256" key="9">
    <source>
        <dbReference type="ARBA" id="ARBA00023157"/>
    </source>
</evidence>
<evidence type="ECO:0000256" key="3">
    <source>
        <dbReference type="ARBA" id="ARBA00022527"/>
    </source>
</evidence>
<dbReference type="Gene3D" id="1.10.510.10">
    <property type="entry name" value="Transferase(Phosphotransferase) domain 1"/>
    <property type="match status" value="1"/>
</dbReference>
<dbReference type="InterPro" id="IPR001480">
    <property type="entry name" value="Bulb-type_lectin_dom"/>
</dbReference>
<sequence length="760" mass="84867">MANLRSIVSMPVLCIFCSKLYIFSCHAELLFSFNQGQELKDSDDSDYMLSSDLVFKLGFFHPGVSSPLHQSSNSYLGIWYSTLPNNPEAVWVANPDDPIIDSSGVFTLDFEGKLKITSNGGQPIVLNPNQEVSGNVTASLLDSGNFVLREVTADGTPGKILWQSFDYPTNTLLPGMRLGVNLRSRQNLTLSSWLSGQVPSPGAFRLGVDPGGTNQLVVWRREDVYWTSGEWRNGGFQNAPELTRPADLYEFSFVSNEDEKYFSYSVKSGSTHSWWELNSWGQILRFVLTKDNTSWENATIASQCKLNVDYPEAVCLEQKPSKCRNRTEIFVPVRGYLKETNSIYPDYNTDLSLSDCHATCWNNCSCVAYESVHSNGTGCLYLRKTSDFVPNKNFGFSYVLTSGNIRVRRQTGGSKKSRWWLWFIIAVVLAAITPTFGYFLIKRRRNLRLWRQTGMSNTLTPIDTLSNEQKFRIGKTSKDCELFSFSDITTATDSFSLANKLGEGGFGPVHKGILPNGQQIAVKRLASYSGQGVEEFVNEITLIAELQHTNLVRLFGCCIQGEDKMLVYEYMPNKSLDSILFDPNTSKLLDWEKRVNIIEGVAQGLLYLHNGYMSPEYAMNGIFSMKSDVYSFGVLLLEVVSGKKNTVFTSSGALSLVELAWDLWKKGDTHELVSESRGASCPKDQLLRFVNVGLLCVQEHAIDRPTMSDVISMLSNDAVDLAAPKQPTYCLSKTETESSSDGKLEFGSVNRVSVTVMEAR</sequence>
<dbReference type="SUPFAM" id="SSF56112">
    <property type="entry name" value="Protein kinase-like (PK-like)"/>
    <property type="match status" value="1"/>
</dbReference>
<dbReference type="Gene3D" id="3.30.200.20">
    <property type="entry name" value="Phosphorylase Kinase, domain 1"/>
    <property type="match status" value="1"/>
</dbReference>
<evidence type="ECO:0000256" key="10">
    <source>
        <dbReference type="ARBA" id="ARBA00023180"/>
    </source>
</evidence>
<dbReference type="GO" id="GO:0048544">
    <property type="term" value="P:recognition of pollen"/>
    <property type="evidence" value="ECO:0007669"/>
    <property type="project" value="InterPro"/>
</dbReference>
<keyword evidence="9" id="KW-1015">Disulfide bond</keyword>
<evidence type="ECO:0000256" key="12">
    <source>
        <dbReference type="ARBA" id="ARBA00048679"/>
    </source>
</evidence>
<evidence type="ECO:0000256" key="13">
    <source>
        <dbReference type="PIRNR" id="PIRNR000641"/>
    </source>
</evidence>
<dbReference type="PANTHER" id="PTHR27002">
    <property type="entry name" value="RECEPTOR-LIKE SERINE/THREONINE-PROTEIN KINASE SD1-8"/>
    <property type="match status" value="1"/>
</dbReference>
<evidence type="ECO:0000259" key="15">
    <source>
        <dbReference type="PROSITE" id="PS50011"/>
    </source>
</evidence>
<dbReference type="PANTHER" id="PTHR27002:SF827">
    <property type="entry name" value="RECEPTOR-LIKE SERINE_THREONINE-PROTEIN KINASE"/>
    <property type="match status" value="1"/>
</dbReference>
<keyword evidence="6 13" id="KW-0547">Nucleotide-binding</keyword>
<reference evidence="17" key="1">
    <citation type="submission" date="2023-07" db="EMBL/GenBank/DDBJ databases">
        <title>draft genome sequence of fig (Ficus carica).</title>
        <authorList>
            <person name="Takahashi T."/>
            <person name="Nishimura K."/>
        </authorList>
    </citation>
    <scope>NUCLEOTIDE SEQUENCE</scope>
</reference>
<dbReference type="SMART" id="SM00108">
    <property type="entry name" value="B_lectin"/>
    <property type="match status" value="1"/>
</dbReference>
<keyword evidence="14" id="KW-1133">Transmembrane helix</keyword>
<dbReference type="Pfam" id="PF08276">
    <property type="entry name" value="PAN_2"/>
    <property type="match status" value="1"/>
</dbReference>
<dbReference type="Proteomes" id="UP001187192">
    <property type="component" value="Unassembled WGS sequence"/>
</dbReference>
<evidence type="ECO:0000256" key="1">
    <source>
        <dbReference type="ARBA" id="ARBA00004251"/>
    </source>
</evidence>
<dbReference type="FunFam" id="3.30.200.20:FF:000195">
    <property type="entry name" value="G-type lectin S-receptor-like serine/threonine-protein kinase"/>
    <property type="match status" value="1"/>
</dbReference>
<keyword evidence="4 13" id="KW-0808">Transferase</keyword>
<dbReference type="Pfam" id="PF01453">
    <property type="entry name" value="B_lectin"/>
    <property type="match status" value="1"/>
</dbReference>
<dbReference type="GO" id="GO:0004674">
    <property type="term" value="F:protein serine/threonine kinase activity"/>
    <property type="evidence" value="ECO:0007669"/>
    <property type="project" value="UniProtKB-KW"/>
</dbReference>
<dbReference type="EMBL" id="BTGU01000034">
    <property type="protein sequence ID" value="GMN50520.1"/>
    <property type="molecule type" value="Genomic_DNA"/>
</dbReference>
<evidence type="ECO:0000313" key="17">
    <source>
        <dbReference type="EMBL" id="GMN50520.1"/>
    </source>
</evidence>
<keyword evidence="2" id="KW-1003">Cell membrane</keyword>
<dbReference type="PROSITE" id="PS50927">
    <property type="entry name" value="BULB_LECTIN"/>
    <property type="match status" value="1"/>
</dbReference>
<dbReference type="InterPro" id="IPR001245">
    <property type="entry name" value="Ser-Thr/Tyr_kinase_cat_dom"/>
</dbReference>
<gene>
    <name evidence="17" type="ORF">TIFTF001_019666</name>
</gene>
<comment type="similarity">
    <text evidence="13">Belongs to the protein kinase superfamily. Ser/Thr protein kinase family.</text>
</comment>
<feature type="domain" description="Bulb-type lectin" evidence="16">
    <location>
        <begin position="40"/>
        <end position="161"/>
    </location>
</feature>
<name>A0AA88AER8_FICCA</name>
<feature type="transmembrane region" description="Helical" evidence="14">
    <location>
        <begin position="419"/>
        <end position="441"/>
    </location>
</feature>
<comment type="subcellular location">
    <subcellularLocation>
        <location evidence="1">Cell membrane</location>
        <topology evidence="1">Single-pass type I membrane protein</topology>
    </subcellularLocation>
</comment>
<dbReference type="PROSITE" id="PS50011">
    <property type="entry name" value="PROTEIN_KINASE_DOM"/>
    <property type="match status" value="1"/>
</dbReference>
<evidence type="ECO:0000256" key="6">
    <source>
        <dbReference type="ARBA" id="ARBA00022741"/>
    </source>
</evidence>
<dbReference type="InterPro" id="IPR024171">
    <property type="entry name" value="SRK-like_kinase"/>
</dbReference>
<dbReference type="PIRSF" id="PIRSF000641">
    <property type="entry name" value="SRK"/>
    <property type="match status" value="1"/>
</dbReference>
<keyword evidence="8 13" id="KW-0067">ATP-binding</keyword>
<evidence type="ECO:0000256" key="7">
    <source>
        <dbReference type="ARBA" id="ARBA00022777"/>
    </source>
</evidence>
<comment type="catalytic activity">
    <reaction evidence="12 13">
        <text>L-seryl-[protein] + ATP = O-phospho-L-seryl-[protein] + ADP + H(+)</text>
        <dbReference type="Rhea" id="RHEA:17989"/>
        <dbReference type="Rhea" id="RHEA-COMP:9863"/>
        <dbReference type="Rhea" id="RHEA-COMP:11604"/>
        <dbReference type="ChEBI" id="CHEBI:15378"/>
        <dbReference type="ChEBI" id="CHEBI:29999"/>
        <dbReference type="ChEBI" id="CHEBI:30616"/>
        <dbReference type="ChEBI" id="CHEBI:83421"/>
        <dbReference type="ChEBI" id="CHEBI:456216"/>
        <dbReference type="EC" id="2.7.11.1"/>
    </reaction>
</comment>
<proteinExistence type="inferred from homology"/>
<comment type="catalytic activity">
    <reaction evidence="11 13">
        <text>L-threonyl-[protein] + ATP = O-phospho-L-threonyl-[protein] + ADP + H(+)</text>
        <dbReference type="Rhea" id="RHEA:46608"/>
        <dbReference type="Rhea" id="RHEA-COMP:11060"/>
        <dbReference type="Rhea" id="RHEA-COMP:11605"/>
        <dbReference type="ChEBI" id="CHEBI:15378"/>
        <dbReference type="ChEBI" id="CHEBI:30013"/>
        <dbReference type="ChEBI" id="CHEBI:30616"/>
        <dbReference type="ChEBI" id="CHEBI:61977"/>
        <dbReference type="ChEBI" id="CHEBI:456216"/>
        <dbReference type="EC" id="2.7.11.1"/>
    </reaction>
</comment>
<evidence type="ECO:0000256" key="5">
    <source>
        <dbReference type="ARBA" id="ARBA00022729"/>
    </source>
</evidence>
<organism evidence="17 18">
    <name type="scientific">Ficus carica</name>
    <name type="common">Common fig</name>
    <dbReference type="NCBI Taxonomy" id="3494"/>
    <lineage>
        <taxon>Eukaryota</taxon>
        <taxon>Viridiplantae</taxon>
        <taxon>Streptophyta</taxon>
        <taxon>Embryophyta</taxon>
        <taxon>Tracheophyta</taxon>
        <taxon>Spermatophyta</taxon>
        <taxon>Magnoliopsida</taxon>
        <taxon>eudicotyledons</taxon>
        <taxon>Gunneridae</taxon>
        <taxon>Pentapetalae</taxon>
        <taxon>rosids</taxon>
        <taxon>fabids</taxon>
        <taxon>Rosales</taxon>
        <taxon>Moraceae</taxon>
        <taxon>Ficeae</taxon>
        <taxon>Ficus</taxon>
    </lineage>
</organism>
<protein>
    <recommendedName>
        <fullName evidence="13">Receptor-like serine/threonine-protein kinase</fullName>
        <ecNumber evidence="13">2.7.11.1</ecNumber>
    </recommendedName>
</protein>
<dbReference type="EC" id="2.7.11.1" evidence="13"/>
<dbReference type="InterPro" id="IPR011009">
    <property type="entry name" value="Kinase-like_dom_sf"/>
</dbReference>
<dbReference type="InterPro" id="IPR021820">
    <property type="entry name" value="S-locus_recpt_kinase_C"/>
</dbReference>
<dbReference type="AlphaFoldDB" id="A0AA88AER8"/>
<evidence type="ECO:0000256" key="8">
    <source>
        <dbReference type="ARBA" id="ARBA00022840"/>
    </source>
</evidence>
<dbReference type="InterPro" id="IPR000719">
    <property type="entry name" value="Prot_kinase_dom"/>
</dbReference>
<evidence type="ECO:0000313" key="18">
    <source>
        <dbReference type="Proteomes" id="UP001187192"/>
    </source>
</evidence>
<keyword evidence="14" id="KW-0812">Transmembrane</keyword>
<dbReference type="CDD" id="cd00028">
    <property type="entry name" value="B_lectin"/>
    <property type="match status" value="1"/>
</dbReference>
<dbReference type="Pfam" id="PF11883">
    <property type="entry name" value="DUF3403"/>
    <property type="match status" value="1"/>
</dbReference>
<dbReference type="Pfam" id="PF07714">
    <property type="entry name" value="PK_Tyr_Ser-Thr"/>
    <property type="match status" value="2"/>
</dbReference>
<comment type="caution">
    <text evidence="17">The sequence shown here is derived from an EMBL/GenBank/DDBJ whole genome shotgun (WGS) entry which is preliminary data.</text>
</comment>
<keyword evidence="18" id="KW-1185">Reference proteome</keyword>
<dbReference type="GO" id="GO:0005524">
    <property type="term" value="F:ATP binding"/>
    <property type="evidence" value="ECO:0007669"/>
    <property type="project" value="UniProtKB-KW"/>
</dbReference>
<keyword evidence="5" id="KW-0732">Signal</keyword>
<accession>A0AA88AER8</accession>
<keyword evidence="7 13" id="KW-0418">Kinase</keyword>
<evidence type="ECO:0000256" key="11">
    <source>
        <dbReference type="ARBA" id="ARBA00047899"/>
    </source>
</evidence>
<dbReference type="InterPro" id="IPR036426">
    <property type="entry name" value="Bulb-type_lectin_dom_sf"/>
</dbReference>
<dbReference type="InterPro" id="IPR003609">
    <property type="entry name" value="Pan_app"/>
</dbReference>
<evidence type="ECO:0000256" key="2">
    <source>
        <dbReference type="ARBA" id="ARBA00022475"/>
    </source>
</evidence>